<dbReference type="EMBL" id="NSLI01000004">
    <property type="protein sequence ID" value="PAX06931.1"/>
    <property type="molecule type" value="Genomic_DNA"/>
</dbReference>
<proteinExistence type="predicted"/>
<dbReference type="Pfam" id="PF04993">
    <property type="entry name" value="TfoX_N"/>
    <property type="match status" value="1"/>
</dbReference>
<accession>A0A2A2SD47</accession>
<dbReference type="InterPro" id="IPR007076">
    <property type="entry name" value="TfoX_N"/>
</dbReference>
<dbReference type="AlphaFoldDB" id="A0A2A2SD47"/>
<dbReference type="Proteomes" id="UP000218151">
    <property type="component" value="Unassembled WGS sequence"/>
</dbReference>
<dbReference type="SUPFAM" id="SSF159894">
    <property type="entry name" value="YgaC/TfoX-N like"/>
    <property type="match status" value="1"/>
</dbReference>
<comment type="caution">
    <text evidence="2">The sequence shown here is derived from an EMBL/GenBank/DDBJ whole genome shotgun (WGS) entry which is preliminary data.</text>
</comment>
<evidence type="ECO:0000313" key="3">
    <source>
        <dbReference type="Proteomes" id="UP000218151"/>
    </source>
</evidence>
<keyword evidence="3" id="KW-1185">Reference proteome</keyword>
<feature type="domain" description="TfoX N-terminal" evidence="1">
    <location>
        <begin position="14"/>
        <end position="105"/>
    </location>
</feature>
<dbReference type="RefSeq" id="WP_095998757.1">
    <property type="nucleotide sequence ID" value="NZ_NSLI01000004.1"/>
</dbReference>
<reference evidence="3" key="1">
    <citation type="submission" date="2017-09" db="EMBL/GenBank/DDBJ databases">
        <authorList>
            <person name="Feng G."/>
            <person name="Zhu H."/>
        </authorList>
    </citation>
    <scope>NUCLEOTIDE SEQUENCE [LARGE SCALE GENOMIC DNA]</scope>
    <source>
        <strain evidence="3">1PNM-20</strain>
    </source>
</reference>
<evidence type="ECO:0000313" key="2">
    <source>
        <dbReference type="EMBL" id="PAX06931.1"/>
    </source>
</evidence>
<gene>
    <name evidence="2" type="ORF">CKY28_12715</name>
</gene>
<sequence>MAFNRGLVDWVAEAMEPVGPVTHRPMMGGATLYCDGVVFAIVGDDALWFKADKVSDAEWDAAGCPRFTYEMGEGRTGSMNYRRAPNDVYDDADSLRHWAGLALEAGRRGPAKRKKG</sequence>
<evidence type="ECO:0000259" key="1">
    <source>
        <dbReference type="Pfam" id="PF04993"/>
    </source>
</evidence>
<protein>
    <submittedName>
        <fullName evidence="2">Competence protein TfoX</fullName>
    </submittedName>
</protein>
<name>A0A2A2SD47_9SPHN</name>
<dbReference type="Gene3D" id="3.30.1460.30">
    <property type="entry name" value="YgaC/TfoX-N like chaperone"/>
    <property type="match status" value="1"/>
</dbReference>
<organism evidence="2 3">
    <name type="scientific">Sphingomonas lenta</name>
    <dbReference type="NCBI Taxonomy" id="1141887"/>
    <lineage>
        <taxon>Bacteria</taxon>
        <taxon>Pseudomonadati</taxon>
        <taxon>Pseudomonadota</taxon>
        <taxon>Alphaproteobacteria</taxon>
        <taxon>Sphingomonadales</taxon>
        <taxon>Sphingomonadaceae</taxon>
        <taxon>Sphingomonas</taxon>
    </lineage>
</organism>
<dbReference type="OrthoDB" id="1524907at2"/>